<evidence type="ECO:0000256" key="1">
    <source>
        <dbReference type="SAM" id="Phobius"/>
    </source>
</evidence>
<reference evidence="3" key="1">
    <citation type="submission" date="2023-07" db="EMBL/GenBank/DDBJ databases">
        <title>Sorghum-associated microbial communities from plants grown in Nebraska, USA.</title>
        <authorList>
            <person name="Schachtman D."/>
        </authorList>
    </citation>
    <scope>NUCLEOTIDE SEQUENCE</scope>
    <source>
        <strain evidence="3">BE330</strain>
    </source>
</reference>
<protein>
    <submittedName>
        <fullName evidence="3">Peptidoglycan/LPS O-acetylase OafA/YrhL</fullName>
    </submittedName>
</protein>
<dbReference type="RefSeq" id="WP_309854608.1">
    <property type="nucleotide sequence ID" value="NZ_JAVDQJ010000005.1"/>
</dbReference>
<name>A0AAE4BLQ9_9DEIO</name>
<gene>
    <name evidence="3" type="ORF">J2Y00_001833</name>
</gene>
<dbReference type="GO" id="GO:0000271">
    <property type="term" value="P:polysaccharide biosynthetic process"/>
    <property type="evidence" value="ECO:0007669"/>
    <property type="project" value="TreeGrafter"/>
</dbReference>
<dbReference type="Proteomes" id="UP001185331">
    <property type="component" value="Unassembled WGS sequence"/>
</dbReference>
<evidence type="ECO:0000313" key="4">
    <source>
        <dbReference type="Proteomes" id="UP001185331"/>
    </source>
</evidence>
<keyword evidence="1" id="KW-1133">Transmembrane helix</keyword>
<organism evidence="3 4">
    <name type="scientific">Deinococcus soli</name>
    <name type="common">ex Cha et al. 2016</name>
    <dbReference type="NCBI Taxonomy" id="1309411"/>
    <lineage>
        <taxon>Bacteria</taxon>
        <taxon>Thermotogati</taxon>
        <taxon>Deinococcota</taxon>
        <taxon>Deinococci</taxon>
        <taxon>Deinococcales</taxon>
        <taxon>Deinococcaceae</taxon>
        <taxon>Deinococcus</taxon>
    </lineage>
</organism>
<dbReference type="AlphaFoldDB" id="A0AAE4BLQ9"/>
<sequence>MTHPQSRVAALDALRGLAALSVIGYHLSTLLPDVNAAVNRSGPDAGVWWAHTPLVGLVAGHNAVMFFFVLSGFALAAMQRRVPDLTAFLTRRAARIYPPYLLALVLGAAFSLTQGPLTRLGYAGWIQAHVRPQEWSLEFLNLFVAHALLVTPSGDPVAFVPGMWSLRVEIIMSALFPLLAFTVRRWPATALLVLATITPLAELLSALEPLRYAWLFALGLLVHDHQRTLTAWLTSRGRRWGTFALGGALYTLMWLLPASVQGAVRNETFDVTVGVGAALVMAAALASSGARRALAWGPLRWLGRVSYSLYLYGLLIQVVVFRSLPHAPYALNAALTVGAALGAAQLSYHFVERRAARRG</sequence>
<feature type="domain" description="Acyltransferase 3" evidence="2">
    <location>
        <begin position="9"/>
        <end position="343"/>
    </location>
</feature>
<feature type="transmembrane region" description="Helical" evidence="1">
    <location>
        <begin position="12"/>
        <end position="28"/>
    </location>
</feature>
<dbReference type="PANTHER" id="PTHR23028">
    <property type="entry name" value="ACETYLTRANSFERASE"/>
    <property type="match status" value="1"/>
</dbReference>
<feature type="transmembrane region" description="Helical" evidence="1">
    <location>
        <begin position="164"/>
        <end position="183"/>
    </location>
</feature>
<dbReference type="PANTHER" id="PTHR23028:SF53">
    <property type="entry name" value="ACYL_TRANSF_3 DOMAIN-CONTAINING PROTEIN"/>
    <property type="match status" value="1"/>
</dbReference>
<feature type="transmembrane region" description="Helical" evidence="1">
    <location>
        <begin position="330"/>
        <end position="351"/>
    </location>
</feature>
<feature type="transmembrane region" description="Helical" evidence="1">
    <location>
        <begin position="97"/>
        <end position="115"/>
    </location>
</feature>
<accession>A0AAE4BLQ9</accession>
<feature type="transmembrane region" description="Helical" evidence="1">
    <location>
        <begin position="307"/>
        <end position="324"/>
    </location>
</feature>
<proteinExistence type="predicted"/>
<dbReference type="EMBL" id="JAVDQK010000004">
    <property type="protein sequence ID" value="MDR6218270.1"/>
    <property type="molecule type" value="Genomic_DNA"/>
</dbReference>
<dbReference type="GO" id="GO:0016747">
    <property type="term" value="F:acyltransferase activity, transferring groups other than amino-acyl groups"/>
    <property type="evidence" value="ECO:0007669"/>
    <property type="project" value="InterPro"/>
</dbReference>
<dbReference type="Pfam" id="PF01757">
    <property type="entry name" value="Acyl_transf_3"/>
    <property type="match status" value="1"/>
</dbReference>
<dbReference type="InterPro" id="IPR050879">
    <property type="entry name" value="Acyltransferase_3"/>
</dbReference>
<feature type="transmembrane region" description="Helical" evidence="1">
    <location>
        <begin position="243"/>
        <end position="263"/>
    </location>
</feature>
<keyword evidence="1" id="KW-0812">Transmembrane</keyword>
<feature type="transmembrane region" description="Helical" evidence="1">
    <location>
        <begin position="48"/>
        <end position="76"/>
    </location>
</feature>
<evidence type="ECO:0000313" key="3">
    <source>
        <dbReference type="EMBL" id="MDR6218270.1"/>
    </source>
</evidence>
<comment type="caution">
    <text evidence="3">The sequence shown here is derived from an EMBL/GenBank/DDBJ whole genome shotgun (WGS) entry which is preliminary data.</text>
</comment>
<evidence type="ECO:0000259" key="2">
    <source>
        <dbReference type="Pfam" id="PF01757"/>
    </source>
</evidence>
<dbReference type="GO" id="GO:0016020">
    <property type="term" value="C:membrane"/>
    <property type="evidence" value="ECO:0007669"/>
    <property type="project" value="TreeGrafter"/>
</dbReference>
<keyword evidence="1" id="KW-0472">Membrane</keyword>
<dbReference type="InterPro" id="IPR002656">
    <property type="entry name" value="Acyl_transf_3_dom"/>
</dbReference>
<feature type="transmembrane region" description="Helical" evidence="1">
    <location>
        <begin position="269"/>
        <end position="286"/>
    </location>
</feature>